<evidence type="ECO:0000256" key="4">
    <source>
        <dbReference type="ARBA" id="ARBA00022692"/>
    </source>
</evidence>
<evidence type="ECO:0000256" key="11">
    <source>
        <dbReference type="SAM" id="MobiDB-lite"/>
    </source>
</evidence>
<dbReference type="OrthoDB" id="10044919at2759"/>
<feature type="domain" description="G-protein coupled receptors family 1 profile" evidence="13">
    <location>
        <begin position="68"/>
        <end position="570"/>
    </location>
</feature>
<dbReference type="GO" id="GO:0005886">
    <property type="term" value="C:plasma membrane"/>
    <property type="evidence" value="ECO:0007669"/>
    <property type="project" value="UniProtKB-SubCell"/>
</dbReference>
<evidence type="ECO:0000256" key="3">
    <source>
        <dbReference type="ARBA" id="ARBA00022475"/>
    </source>
</evidence>
<feature type="transmembrane region" description="Helical" evidence="12">
    <location>
        <begin position="129"/>
        <end position="147"/>
    </location>
</feature>
<dbReference type="PANTHER" id="PTHR24228:SF74">
    <property type="entry name" value="G-PROTEIN COUPLED RECEPTORS FAMILY 1 PROFILE DOMAIN-CONTAINING PROTEIN"/>
    <property type="match status" value="1"/>
</dbReference>
<dbReference type="SUPFAM" id="SSF81321">
    <property type="entry name" value="Family A G protein-coupled receptor-like"/>
    <property type="match status" value="1"/>
</dbReference>
<comment type="similarity">
    <text evidence="2 10">Belongs to the G-protein coupled receptor 1 family.</text>
</comment>
<proteinExistence type="inferred from homology"/>
<evidence type="ECO:0000313" key="15">
    <source>
        <dbReference type="Proteomes" id="UP001107558"/>
    </source>
</evidence>
<keyword evidence="9 10" id="KW-0807">Transducer</keyword>
<keyword evidence="8 10" id="KW-0675">Receptor</keyword>
<dbReference type="PRINTS" id="PR00237">
    <property type="entry name" value="GPCRRHODOPSN"/>
</dbReference>
<evidence type="ECO:0000256" key="6">
    <source>
        <dbReference type="ARBA" id="ARBA00023040"/>
    </source>
</evidence>
<protein>
    <recommendedName>
        <fullName evidence="13">G-protein coupled receptors family 1 profile domain-containing protein</fullName>
    </recommendedName>
</protein>
<keyword evidence="15" id="KW-1185">Reference proteome</keyword>
<feature type="transmembrane region" description="Helical" evidence="12">
    <location>
        <begin position="167"/>
        <end position="187"/>
    </location>
</feature>
<evidence type="ECO:0000259" key="13">
    <source>
        <dbReference type="PROSITE" id="PS50262"/>
    </source>
</evidence>
<sequence length="605" mass="68461">MDLLPFVPDSSEDDHIITNYSFSSFGISSVSEFKTSNPYENLFKGFSPLLLYFASTCCFLFMLLGIPGNLFTIIALAKCKKVRNATAVFIINLSCSDLLFCCFNLPLAATTFYYREWVHGELMCRLYPLLRYGLLAVSLFSILTITINRYIMIGHPRAYPRIYRRRWLILMVSLTWICSFGTLIQTWRGKWGKFGMDTTIGSCSILPVDSRSPKEFLFVMAFILPCFAIVLCYARIFYIVRKTALKTHEIPKVNGSIKMNHNNNINNIKRTPSPIEQKIVCNKINVKRTSFCECNDDNEGIKLPINNDKQHRKCLAKLKNEDLKFIDTSCESDLPPTLSQLQRKSVHISNENIVSSPLLSSPTTTTTLAIISLECDNMHQKQLNIINNEERGDRVNTSLNVTTIPKISTSGTTKNIHDMGADSAVEDSTISIEQQNIANHLLSIPEPSSSSSGIELPYDQESPKKKSKKAKKPTKVKQKNIKDEKPPTDAIRKKSLANTSGASIIYGAARMSTKDRRLLKMILVIFISFLTCYLPITLTKIMSSIANINFIFITSYLLVYLTTCINPIIYVLISSEYRQAYKQLFICNVKNSRGLGICNEKRRKT</sequence>
<evidence type="ECO:0000313" key="14">
    <source>
        <dbReference type="EMBL" id="KAG5682434.1"/>
    </source>
</evidence>
<evidence type="ECO:0000256" key="12">
    <source>
        <dbReference type="SAM" id="Phobius"/>
    </source>
</evidence>
<evidence type="ECO:0000256" key="2">
    <source>
        <dbReference type="ARBA" id="ARBA00010663"/>
    </source>
</evidence>
<feature type="region of interest" description="Disordered" evidence="11">
    <location>
        <begin position="443"/>
        <end position="489"/>
    </location>
</feature>
<keyword evidence="7 12" id="KW-0472">Membrane</keyword>
<dbReference type="PANTHER" id="PTHR24228">
    <property type="entry name" value="B2 BRADYKININ RECEPTOR/ANGIOTENSIN II RECEPTOR"/>
    <property type="match status" value="1"/>
</dbReference>
<dbReference type="InterPro" id="IPR000276">
    <property type="entry name" value="GPCR_Rhodpsn"/>
</dbReference>
<comment type="subcellular location">
    <subcellularLocation>
        <location evidence="1">Cell membrane</location>
        <topology evidence="1">Multi-pass membrane protein</topology>
    </subcellularLocation>
</comment>
<feature type="compositionally biased region" description="Low complexity" evidence="11">
    <location>
        <begin position="443"/>
        <end position="457"/>
    </location>
</feature>
<evidence type="ECO:0000256" key="8">
    <source>
        <dbReference type="ARBA" id="ARBA00023170"/>
    </source>
</evidence>
<evidence type="ECO:0000256" key="5">
    <source>
        <dbReference type="ARBA" id="ARBA00022989"/>
    </source>
</evidence>
<dbReference type="EMBL" id="JADBJN010000001">
    <property type="protein sequence ID" value="KAG5682434.1"/>
    <property type="molecule type" value="Genomic_DNA"/>
</dbReference>
<dbReference type="GO" id="GO:0004930">
    <property type="term" value="F:G protein-coupled receptor activity"/>
    <property type="evidence" value="ECO:0007669"/>
    <property type="project" value="UniProtKB-KW"/>
</dbReference>
<evidence type="ECO:0000256" key="7">
    <source>
        <dbReference type="ARBA" id="ARBA00023136"/>
    </source>
</evidence>
<keyword evidence="4 10" id="KW-0812">Transmembrane</keyword>
<organism evidence="14 15">
    <name type="scientific">Polypedilum vanderplanki</name>
    <name type="common">Sleeping chironomid midge</name>
    <dbReference type="NCBI Taxonomy" id="319348"/>
    <lineage>
        <taxon>Eukaryota</taxon>
        <taxon>Metazoa</taxon>
        <taxon>Ecdysozoa</taxon>
        <taxon>Arthropoda</taxon>
        <taxon>Hexapoda</taxon>
        <taxon>Insecta</taxon>
        <taxon>Pterygota</taxon>
        <taxon>Neoptera</taxon>
        <taxon>Endopterygota</taxon>
        <taxon>Diptera</taxon>
        <taxon>Nematocera</taxon>
        <taxon>Chironomoidea</taxon>
        <taxon>Chironomidae</taxon>
        <taxon>Chironominae</taxon>
        <taxon>Polypedilum</taxon>
        <taxon>Polypedilum</taxon>
    </lineage>
</organism>
<evidence type="ECO:0000256" key="1">
    <source>
        <dbReference type="ARBA" id="ARBA00004651"/>
    </source>
</evidence>
<feature type="transmembrane region" description="Helical" evidence="12">
    <location>
        <begin position="518"/>
        <end position="536"/>
    </location>
</feature>
<dbReference type="Proteomes" id="UP001107558">
    <property type="component" value="Chromosome 1"/>
</dbReference>
<evidence type="ECO:0000256" key="9">
    <source>
        <dbReference type="ARBA" id="ARBA00023224"/>
    </source>
</evidence>
<dbReference type="PROSITE" id="PS50262">
    <property type="entry name" value="G_PROTEIN_RECEP_F1_2"/>
    <property type="match status" value="1"/>
</dbReference>
<keyword evidence="6 10" id="KW-0297">G-protein coupled receptor</keyword>
<feature type="transmembrane region" description="Helical" evidence="12">
    <location>
        <begin position="49"/>
        <end position="77"/>
    </location>
</feature>
<dbReference type="Gene3D" id="1.20.1070.10">
    <property type="entry name" value="Rhodopsin 7-helix transmembrane proteins"/>
    <property type="match status" value="2"/>
</dbReference>
<dbReference type="PROSITE" id="PS00237">
    <property type="entry name" value="G_PROTEIN_RECEP_F1_1"/>
    <property type="match status" value="1"/>
</dbReference>
<dbReference type="SMART" id="SM01381">
    <property type="entry name" value="7TM_GPCR_Srsx"/>
    <property type="match status" value="1"/>
</dbReference>
<accession>A0A9J6CJP6</accession>
<dbReference type="InterPro" id="IPR017452">
    <property type="entry name" value="GPCR_Rhodpsn_7TM"/>
</dbReference>
<keyword evidence="5 12" id="KW-1133">Transmembrane helix</keyword>
<dbReference type="Pfam" id="PF00001">
    <property type="entry name" value="7tm_1"/>
    <property type="match status" value="1"/>
</dbReference>
<gene>
    <name evidence="14" type="ORF">PVAND_011787</name>
</gene>
<reference evidence="14" key="1">
    <citation type="submission" date="2021-03" db="EMBL/GenBank/DDBJ databases">
        <title>Chromosome level genome of the anhydrobiotic midge Polypedilum vanderplanki.</title>
        <authorList>
            <person name="Yoshida Y."/>
            <person name="Kikawada T."/>
            <person name="Gusev O."/>
        </authorList>
    </citation>
    <scope>NUCLEOTIDE SEQUENCE</scope>
    <source>
        <strain evidence="14">NIAS01</strain>
        <tissue evidence="14">Whole body or cell culture</tissue>
    </source>
</reference>
<keyword evidence="3" id="KW-1003">Cell membrane</keyword>
<evidence type="ECO:0000256" key="10">
    <source>
        <dbReference type="RuleBase" id="RU000688"/>
    </source>
</evidence>
<feature type="transmembrane region" description="Helical" evidence="12">
    <location>
        <begin position="548"/>
        <end position="573"/>
    </location>
</feature>
<feature type="compositionally biased region" description="Basic residues" evidence="11">
    <location>
        <begin position="465"/>
        <end position="479"/>
    </location>
</feature>
<feature type="compositionally biased region" description="Basic and acidic residues" evidence="11">
    <location>
        <begin position="480"/>
        <end position="489"/>
    </location>
</feature>
<feature type="transmembrane region" description="Helical" evidence="12">
    <location>
        <begin position="216"/>
        <end position="238"/>
    </location>
</feature>
<name>A0A9J6CJP6_POLVA</name>
<comment type="caution">
    <text evidence="14">The sequence shown here is derived from an EMBL/GenBank/DDBJ whole genome shotgun (WGS) entry which is preliminary data.</text>
</comment>
<feature type="transmembrane region" description="Helical" evidence="12">
    <location>
        <begin position="89"/>
        <end position="109"/>
    </location>
</feature>
<dbReference type="AlphaFoldDB" id="A0A9J6CJP6"/>